<accession>A0A848FD87</accession>
<protein>
    <submittedName>
        <fullName evidence="1">Uncharacterized protein</fullName>
    </submittedName>
</protein>
<proteinExistence type="predicted"/>
<dbReference type="RefSeq" id="WP_169162178.1">
    <property type="nucleotide sequence ID" value="NZ_JABBFW010000016.1"/>
</dbReference>
<dbReference type="AlphaFoldDB" id="A0A848FD87"/>
<dbReference type="Proteomes" id="UP000574067">
    <property type="component" value="Unassembled WGS sequence"/>
</dbReference>
<name>A0A848FD87_9BURK</name>
<reference evidence="1 2" key="1">
    <citation type="submission" date="2020-04" db="EMBL/GenBank/DDBJ databases">
        <title>Azohydromonas sp. isolated from soil.</title>
        <authorList>
            <person name="Dahal R.H."/>
        </authorList>
    </citation>
    <scope>NUCLEOTIDE SEQUENCE [LARGE SCALE GENOMIC DNA]</scope>
    <source>
        <strain evidence="1 2">G-1-1-14</strain>
    </source>
</reference>
<comment type="caution">
    <text evidence="1">The sequence shown here is derived from an EMBL/GenBank/DDBJ whole genome shotgun (WGS) entry which is preliminary data.</text>
</comment>
<organism evidence="1 2">
    <name type="scientific">Azohydromonas caseinilytica</name>
    <dbReference type="NCBI Taxonomy" id="2728836"/>
    <lineage>
        <taxon>Bacteria</taxon>
        <taxon>Pseudomonadati</taxon>
        <taxon>Pseudomonadota</taxon>
        <taxon>Betaproteobacteria</taxon>
        <taxon>Burkholderiales</taxon>
        <taxon>Sphaerotilaceae</taxon>
        <taxon>Azohydromonas</taxon>
    </lineage>
</organism>
<keyword evidence="2" id="KW-1185">Reference proteome</keyword>
<evidence type="ECO:0000313" key="1">
    <source>
        <dbReference type="EMBL" id="NML17272.1"/>
    </source>
</evidence>
<dbReference type="EMBL" id="JABBFW010000016">
    <property type="protein sequence ID" value="NML17272.1"/>
    <property type="molecule type" value="Genomic_DNA"/>
</dbReference>
<evidence type="ECO:0000313" key="2">
    <source>
        <dbReference type="Proteomes" id="UP000574067"/>
    </source>
</evidence>
<gene>
    <name evidence="1" type="ORF">HHL10_20050</name>
</gene>
<sequence length="118" mass="12247">MCYVWAHNPTAAVNVPYTPSGTYSYNAVGRAAANRVTRTGVGSYVVTCRGVGGGALFAGSGSWGAGGHVQVTAYGTEDADYCKVGSWGTGGADFTASVRCYNSAGIPSDHRFTLMFSW</sequence>